<evidence type="ECO:0000313" key="6">
    <source>
        <dbReference type="EMBL" id="TXK05601.1"/>
    </source>
</evidence>
<dbReference type="InterPro" id="IPR003000">
    <property type="entry name" value="Sirtuin"/>
</dbReference>
<dbReference type="PANTHER" id="PTHR11085">
    <property type="entry name" value="NAD-DEPENDENT PROTEIN DEACYLASE SIRTUIN-5, MITOCHONDRIAL-RELATED"/>
    <property type="match status" value="1"/>
</dbReference>
<dbReference type="EMBL" id="VRSW01000001">
    <property type="protein sequence ID" value="TXK05601.1"/>
    <property type="molecule type" value="Genomic_DNA"/>
</dbReference>
<feature type="active site" description="Proton acceptor" evidence="4">
    <location>
        <position position="124"/>
    </location>
</feature>
<dbReference type="InterPro" id="IPR050134">
    <property type="entry name" value="NAD-dep_sirtuin_deacylases"/>
</dbReference>
<keyword evidence="4" id="KW-0862">Zinc</keyword>
<evidence type="ECO:0000256" key="2">
    <source>
        <dbReference type="ARBA" id="ARBA00022679"/>
    </source>
</evidence>
<dbReference type="InterPro" id="IPR026590">
    <property type="entry name" value="Ssirtuin_cat_dom"/>
</dbReference>
<keyword evidence="7" id="KW-1185">Reference proteome</keyword>
<organism evidence="6 7">
    <name type="scientific">Microbacterium mitrae</name>
    <dbReference type="NCBI Taxonomy" id="664640"/>
    <lineage>
        <taxon>Bacteria</taxon>
        <taxon>Bacillati</taxon>
        <taxon>Actinomycetota</taxon>
        <taxon>Actinomycetes</taxon>
        <taxon>Micrococcales</taxon>
        <taxon>Microbacteriaceae</taxon>
        <taxon>Microbacterium</taxon>
    </lineage>
</organism>
<feature type="binding site" evidence="4">
    <location>
        <position position="182"/>
    </location>
    <ligand>
        <name>Zn(2+)</name>
        <dbReference type="ChEBI" id="CHEBI:29105"/>
    </ligand>
</feature>
<keyword evidence="3" id="KW-0520">NAD</keyword>
<protein>
    <recommendedName>
        <fullName evidence="1">protein acetyllysine N-acetyltransferase</fullName>
        <ecNumber evidence="1">2.3.1.286</ecNumber>
    </recommendedName>
</protein>
<dbReference type="Gene3D" id="3.30.1600.10">
    <property type="entry name" value="SIR2/SIRT2 'Small Domain"/>
    <property type="match status" value="1"/>
</dbReference>
<dbReference type="RefSeq" id="WP_147824412.1">
    <property type="nucleotide sequence ID" value="NZ_BAAARG010000001.1"/>
</dbReference>
<comment type="caution">
    <text evidence="6">The sequence shown here is derived from an EMBL/GenBank/DDBJ whole genome shotgun (WGS) entry which is preliminary data.</text>
</comment>
<evidence type="ECO:0000256" key="4">
    <source>
        <dbReference type="PROSITE-ProRule" id="PRU00236"/>
    </source>
</evidence>
<keyword evidence="2" id="KW-0808">Transferase</keyword>
<dbReference type="EC" id="2.3.1.286" evidence="1"/>
<feature type="binding site" evidence="4">
    <location>
        <position position="132"/>
    </location>
    <ligand>
        <name>Zn(2+)</name>
        <dbReference type="ChEBI" id="CHEBI:29105"/>
    </ligand>
</feature>
<accession>A0A5C8HRI2</accession>
<dbReference type="Gene3D" id="3.40.50.1220">
    <property type="entry name" value="TPP-binding domain"/>
    <property type="match status" value="1"/>
</dbReference>
<dbReference type="InterPro" id="IPR029035">
    <property type="entry name" value="DHS-like_NAD/FAD-binding_dom"/>
</dbReference>
<dbReference type="InterPro" id="IPR026591">
    <property type="entry name" value="Sirtuin_cat_small_dom_sf"/>
</dbReference>
<dbReference type="AlphaFoldDB" id="A0A5C8HRI2"/>
<dbReference type="PANTHER" id="PTHR11085:SF10">
    <property type="entry name" value="NAD-DEPENDENT PROTEIN DEACYLASE SIRTUIN-5, MITOCHONDRIAL-RELATED"/>
    <property type="match status" value="1"/>
</dbReference>
<reference evidence="6 7" key="1">
    <citation type="submission" date="2019-08" db="EMBL/GenBank/DDBJ databases">
        <authorList>
            <person name="Dong K."/>
        </authorList>
    </citation>
    <scope>NUCLEOTIDE SEQUENCE [LARGE SCALE GENOMIC DNA]</scope>
    <source>
        <strain evidence="6 7">M4-8</strain>
    </source>
</reference>
<evidence type="ECO:0000313" key="7">
    <source>
        <dbReference type="Proteomes" id="UP000321196"/>
    </source>
</evidence>
<feature type="binding site" evidence="4">
    <location>
        <position position="185"/>
    </location>
    <ligand>
        <name>Zn(2+)</name>
        <dbReference type="ChEBI" id="CHEBI:29105"/>
    </ligand>
</feature>
<evidence type="ECO:0000259" key="5">
    <source>
        <dbReference type="PROSITE" id="PS50305"/>
    </source>
</evidence>
<dbReference type="OrthoDB" id="9800582at2"/>
<feature type="domain" description="Deacetylase sirtuin-type" evidence="5">
    <location>
        <begin position="6"/>
        <end position="280"/>
    </location>
</feature>
<evidence type="ECO:0000256" key="1">
    <source>
        <dbReference type="ARBA" id="ARBA00012928"/>
    </source>
</evidence>
<evidence type="ECO:0000256" key="3">
    <source>
        <dbReference type="ARBA" id="ARBA00023027"/>
    </source>
</evidence>
<sequence>MTDTPTPDTDRAIADAKAVLQGRKIAFITGAGVSTDSGIPDYRGAGSIPRSPMDIKAFLTSHEARQRYWAGGHRGYQAFSATQPNASHEAIAAFERAGAALGVITQNVDGLHLKAGSAHVVELHGTARRIVCTTCGQVFDRRDISARIEAANPWLLSAPAAELGPDGDSIPENVDQFVVPECTICGGILRPDVVFFGEYIPRERFARAEGMVAAAEAIVVAGTSLTVNTPIRLLDRARRRGLPIVIINRGATKWDSQAAVKIDDGTSATLTALAEAMEIA</sequence>
<dbReference type="PROSITE" id="PS50305">
    <property type="entry name" value="SIRTUIN"/>
    <property type="match status" value="1"/>
</dbReference>
<dbReference type="GO" id="GO:0017136">
    <property type="term" value="F:histone deacetylase activity, NAD-dependent"/>
    <property type="evidence" value="ECO:0007669"/>
    <property type="project" value="TreeGrafter"/>
</dbReference>
<feature type="binding site" evidence="4">
    <location>
        <position position="135"/>
    </location>
    <ligand>
        <name>Zn(2+)</name>
        <dbReference type="ChEBI" id="CHEBI:29105"/>
    </ligand>
</feature>
<dbReference type="Pfam" id="PF02146">
    <property type="entry name" value="SIR2"/>
    <property type="match status" value="1"/>
</dbReference>
<gene>
    <name evidence="6" type="ORF">FVP60_00990</name>
</gene>
<keyword evidence="4" id="KW-0479">Metal-binding</keyword>
<proteinExistence type="predicted"/>
<dbReference type="GO" id="GO:0046872">
    <property type="term" value="F:metal ion binding"/>
    <property type="evidence" value="ECO:0007669"/>
    <property type="project" value="UniProtKB-KW"/>
</dbReference>
<name>A0A5C8HRI2_9MICO</name>
<dbReference type="SUPFAM" id="SSF52467">
    <property type="entry name" value="DHS-like NAD/FAD-binding domain"/>
    <property type="match status" value="1"/>
</dbReference>
<dbReference type="GO" id="GO:0070403">
    <property type="term" value="F:NAD+ binding"/>
    <property type="evidence" value="ECO:0007669"/>
    <property type="project" value="InterPro"/>
</dbReference>
<dbReference type="Proteomes" id="UP000321196">
    <property type="component" value="Unassembled WGS sequence"/>
</dbReference>